<dbReference type="STRING" id="29172.A0A0D8XFV0"/>
<dbReference type="OrthoDB" id="5839404at2759"/>
<evidence type="ECO:0000256" key="2">
    <source>
        <dbReference type="ARBA" id="ARBA00022771"/>
    </source>
</evidence>
<sequence length="137" mass="15727">MNESSKSSAGLVVCPYNLNHQVEPNLFPDHLRTCRLRYCRQSVQTLKLVRCRVNSRHFLPEIEIEFHEKLCEDQIHLQIMTELETEPIPVKIPSSDSSENDEDSDNETTTSVSSGDTDYSTSKDELLRRILDDCDAK</sequence>
<keyword evidence="1" id="KW-0479">Metal-binding</keyword>
<dbReference type="GO" id="GO:0008270">
    <property type="term" value="F:zinc ion binding"/>
    <property type="evidence" value="ECO:0007669"/>
    <property type="project" value="UniProtKB-KW"/>
</dbReference>
<dbReference type="AlphaFoldDB" id="A0A0D8XFV0"/>
<dbReference type="PROSITE" id="PS51800">
    <property type="entry name" value="ZF_CHHC_U11_48K"/>
    <property type="match status" value="1"/>
</dbReference>
<gene>
    <name evidence="6" type="ORF">DICVIV_11408</name>
</gene>
<feature type="region of interest" description="Disordered" evidence="4">
    <location>
        <begin position="86"/>
        <end position="123"/>
    </location>
</feature>
<dbReference type="InterPro" id="IPR051591">
    <property type="entry name" value="UPF0224_FAM112_RNA_Proc"/>
</dbReference>
<organism evidence="6 7">
    <name type="scientific">Dictyocaulus viviparus</name>
    <name type="common">Bovine lungworm</name>
    <dbReference type="NCBI Taxonomy" id="29172"/>
    <lineage>
        <taxon>Eukaryota</taxon>
        <taxon>Metazoa</taxon>
        <taxon>Ecdysozoa</taxon>
        <taxon>Nematoda</taxon>
        <taxon>Chromadorea</taxon>
        <taxon>Rhabditida</taxon>
        <taxon>Rhabditina</taxon>
        <taxon>Rhabditomorpha</taxon>
        <taxon>Strongyloidea</taxon>
        <taxon>Metastrongylidae</taxon>
        <taxon>Dictyocaulus</taxon>
    </lineage>
</organism>
<keyword evidence="7" id="KW-1185">Reference proteome</keyword>
<feature type="domain" description="CHHC U11-48K-type" evidence="5">
    <location>
        <begin position="11"/>
        <end position="38"/>
    </location>
</feature>
<evidence type="ECO:0000256" key="1">
    <source>
        <dbReference type="ARBA" id="ARBA00022723"/>
    </source>
</evidence>
<reference evidence="7" key="2">
    <citation type="journal article" date="2016" name="Sci. Rep.">
        <title>Dictyocaulus viviparus genome, variome and transcriptome elucidate lungworm biology and support future intervention.</title>
        <authorList>
            <person name="McNulty S.N."/>
            <person name="Strube C."/>
            <person name="Rosa B.A."/>
            <person name="Martin J.C."/>
            <person name="Tyagi R."/>
            <person name="Choi Y.J."/>
            <person name="Wang Q."/>
            <person name="Hallsworth Pepin K."/>
            <person name="Zhang X."/>
            <person name="Ozersky P."/>
            <person name="Wilson R.K."/>
            <person name="Sternberg P.W."/>
            <person name="Gasser R.B."/>
            <person name="Mitreva M."/>
        </authorList>
    </citation>
    <scope>NUCLEOTIDE SEQUENCE [LARGE SCALE GENOMIC DNA]</scope>
    <source>
        <strain evidence="7">HannoverDv2000</strain>
    </source>
</reference>
<name>A0A0D8XFV0_DICVI</name>
<dbReference type="PANTHER" id="PTHR21402">
    <property type="entry name" value="GAMETOCYTE SPECIFIC FACTOR 1-RELATED"/>
    <property type="match status" value="1"/>
</dbReference>
<accession>A0A0D8XFV0</accession>
<dbReference type="InterPro" id="IPR022776">
    <property type="entry name" value="TRM13/UPF0224_CHHC_Znf_dom"/>
</dbReference>
<dbReference type="EMBL" id="KN716648">
    <property type="protein sequence ID" value="KJH42587.1"/>
    <property type="molecule type" value="Genomic_DNA"/>
</dbReference>
<keyword evidence="3" id="KW-0862">Zinc</keyword>
<proteinExistence type="predicted"/>
<evidence type="ECO:0000256" key="3">
    <source>
        <dbReference type="ARBA" id="ARBA00022833"/>
    </source>
</evidence>
<dbReference type="Proteomes" id="UP000053766">
    <property type="component" value="Unassembled WGS sequence"/>
</dbReference>
<keyword evidence="2" id="KW-0863">Zinc-finger</keyword>
<evidence type="ECO:0000313" key="6">
    <source>
        <dbReference type="EMBL" id="KJH42587.1"/>
    </source>
</evidence>
<dbReference type="PANTHER" id="PTHR21402:SF5">
    <property type="entry name" value="GAMETOCYTE SPECIFIC FACTOR 1"/>
    <property type="match status" value="1"/>
</dbReference>
<evidence type="ECO:0000256" key="4">
    <source>
        <dbReference type="SAM" id="MobiDB-lite"/>
    </source>
</evidence>
<protein>
    <recommendedName>
        <fullName evidence="5">CHHC U11-48K-type domain-containing protein</fullName>
    </recommendedName>
</protein>
<evidence type="ECO:0000313" key="7">
    <source>
        <dbReference type="Proteomes" id="UP000053766"/>
    </source>
</evidence>
<reference evidence="6 7" key="1">
    <citation type="submission" date="2013-11" db="EMBL/GenBank/DDBJ databases">
        <title>Draft genome of the bovine lungworm Dictyocaulus viviparus.</title>
        <authorList>
            <person name="Mitreva M."/>
        </authorList>
    </citation>
    <scope>NUCLEOTIDE SEQUENCE [LARGE SCALE GENOMIC DNA]</scope>
    <source>
        <strain evidence="6 7">HannoverDv2000</strain>
    </source>
</reference>
<evidence type="ECO:0000259" key="5">
    <source>
        <dbReference type="PROSITE" id="PS51800"/>
    </source>
</evidence>
<dbReference type="Pfam" id="PF05253">
    <property type="entry name" value="zf-U11-48K"/>
    <property type="match status" value="1"/>
</dbReference>